<dbReference type="Proteomes" id="UP000887116">
    <property type="component" value="Unassembled WGS sequence"/>
</dbReference>
<organism evidence="2 3">
    <name type="scientific">Trichonephila clavata</name>
    <name type="common">Joro spider</name>
    <name type="synonym">Nephila clavata</name>
    <dbReference type="NCBI Taxonomy" id="2740835"/>
    <lineage>
        <taxon>Eukaryota</taxon>
        <taxon>Metazoa</taxon>
        <taxon>Ecdysozoa</taxon>
        <taxon>Arthropoda</taxon>
        <taxon>Chelicerata</taxon>
        <taxon>Arachnida</taxon>
        <taxon>Araneae</taxon>
        <taxon>Araneomorphae</taxon>
        <taxon>Entelegynae</taxon>
        <taxon>Araneoidea</taxon>
        <taxon>Nephilidae</taxon>
        <taxon>Trichonephila</taxon>
    </lineage>
</organism>
<feature type="region of interest" description="Disordered" evidence="1">
    <location>
        <begin position="76"/>
        <end position="112"/>
    </location>
</feature>
<sequence length="178" mass="20157">MVTNNKNTQGKQDKANYKLDGKCLPCYQKNLSPSEDRKQIHVHNSISAPLQTDKILEASREPKWVSKLENINPNLFRRDDYTDSTNKNSSSSNVILSTSDKQPLSETKESFQKTQDLLPEAKAAEQKAMTAVPRKAKSSADFVSPKVGEFPFTKESYLLSQIFIILLREMPTWAIVHI</sequence>
<comment type="caution">
    <text evidence="2">The sequence shown here is derived from an EMBL/GenBank/DDBJ whole genome shotgun (WGS) entry which is preliminary data.</text>
</comment>
<dbReference type="AlphaFoldDB" id="A0A8X6FH11"/>
<gene>
    <name evidence="2" type="primary">AVEN_60230_1</name>
    <name evidence="2" type="ORF">TNCT_356201</name>
</gene>
<feature type="compositionally biased region" description="Low complexity" evidence="1">
    <location>
        <begin position="84"/>
        <end position="99"/>
    </location>
</feature>
<name>A0A8X6FH11_TRICU</name>
<accession>A0A8X6FH11</accession>
<evidence type="ECO:0000313" key="2">
    <source>
        <dbReference type="EMBL" id="GFQ79361.1"/>
    </source>
</evidence>
<proteinExistence type="predicted"/>
<dbReference type="EMBL" id="BMAO01002249">
    <property type="protein sequence ID" value="GFQ79361.1"/>
    <property type="molecule type" value="Genomic_DNA"/>
</dbReference>
<reference evidence="2" key="1">
    <citation type="submission" date="2020-07" db="EMBL/GenBank/DDBJ databases">
        <title>Multicomponent nature underlies the extraordinary mechanical properties of spider dragline silk.</title>
        <authorList>
            <person name="Kono N."/>
            <person name="Nakamura H."/>
            <person name="Mori M."/>
            <person name="Yoshida Y."/>
            <person name="Ohtoshi R."/>
            <person name="Malay A.D."/>
            <person name="Moran D.A.P."/>
            <person name="Tomita M."/>
            <person name="Numata K."/>
            <person name="Arakawa K."/>
        </authorList>
    </citation>
    <scope>NUCLEOTIDE SEQUENCE</scope>
</reference>
<keyword evidence="3" id="KW-1185">Reference proteome</keyword>
<evidence type="ECO:0000313" key="3">
    <source>
        <dbReference type="Proteomes" id="UP000887116"/>
    </source>
</evidence>
<protein>
    <submittedName>
        <fullName evidence="2">Uncharacterized protein</fullName>
    </submittedName>
</protein>
<evidence type="ECO:0000256" key="1">
    <source>
        <dbReference type="SAM" id="MobiDB-lite"/>
    </source>
</evidence>